<evidence type="ECO:0000313" key="2">
    <source>
        <dbReference type="EMBL" id="MEQ2305257.1"/>
    </source>
</evidence>
<gene>
    <name evidence="2" type="ORF">AMECASPLE_035968</name>
</gene>
<proteinExistence type="predicted"/>
<comment type="caution">
    <text evidence="2">The sequence shown here is derived from an EMBL/GenBank/DDBJ whole genome shotgun (WGS) entry which is preliminary data.</text>
</comment>
<dbReference type="EMBL" id="JAHRIP010061954">
    <property type="protein sequence ID" value="MEQ2305257.1"/>
    <property type="molecule type" value="Genomic_DNA"/>
</dbReference>
<sequence length="182" mass="20663">MEWASLKAKAAALQERLELEKEKADRHAEKLFRRVQLEAEEKQQKAEFEAQQKRFEAALKARKEMHAMQTALAESDAKMKILQKYDNSREDNSIFQADQDSIAHIKPIAQSQNTFKAASFKHNVPAAHVQMVTSAPEVDQRDQQKPVLDGLCQAIAQQACVTEYLVKNHKASLLPDSQHTNI</sequence>
<keyword evidence="1" id="KW-0175">Coiled coil</keyword>
<organism evidence="2 3">
    <name type="scientific">Ameca splendens</name>
    <dbReference type="NCBI Taxonomy" id="208324"/>
    <lineage>
        <taxon>Eukaryota</taxon>
        <taxon>Metazoa</taxon>
        <taxon>Chordata</taxon>
        <taxon>Craniata</taxon>
        <taxon>Vertebrata</taxon>
        <taxon>Euteleostomi</taxon>
        <taxon>Actinopterygii</taxon>
        <taxon>Neopterygii</taxon>
        <taxon>Teleostei</taxon>
        <taxon>Neoteleostei</taxon>
        <taxon>Acanthomorphata</taxon>
        <taxon>Ovalentaria</taxon>
        <taxon>Atherinomorphae</taxon>
        <taxon>Cyprinodontiformes</taxon>
        <taxon>Goodeidae</taxon>
        <taxon>Ameca</taxon>
    </lineage>
</organism>
<keyword evidence="3" id="KW-1185">Reference proteome</keyword>
<evidence type="ECO:0000256" key="1">
    <source>
        <dbReference type="SAM" id="Coils"/>
    </source>
</evidence>
<reference evidence="2 3" key="1">
    <citation type="submission" date="2021-06" db="EMBL/GenBank/DDBJ databases">
        <authorList>
            <person name="Palmer J.M."/>
        </authorList>
    </citation>
    <scope>NUCLEOTIDE SEQUENCE [LARGE SCALE GENOMIC DNA]</scope>
    <source>
        <strain evidence="2 3">AS_MEX2019</strain>
        <tissue evidence="2">Muscle</tissue>
    </source>
</reference>
<dbReference type="Proteomes" id="UP001469553">
    <property type="component" value="Unassembled WGS sequence"/>
</dbReference>
<protein>
    <submittedName>
        <fullName evidence="2">Uncharacterized protein</fullName>
    </submittedName>
</protein>
<evidence type="ECO:0000313" key="3">
    <source>
        <dbReference type="Proteomes" id="UP001469553"/>
    </source>
</evidence>
<feature type="coiled-coil region" evidence="1">
    <location>
        <begin position="3"/>
        <end position="54"/>
    </location>
</feature>
<name>A0ABV0ZHE2_9TELE</name>
<accession>A0ABV0ZHE2</accession>